<feature type="non-terminal residue" evidence="2">
    <location>
        <position position="59"/>
    </location>
</feature>
<protein>
    <submittedName>
        <fullName evidence="2">Uncharacterized protein</fullName>
    </submittedName>
</protein>
<feature type="region of interest" description="Disordered" evidence="1">
    <location>
        <begin position="21"/>
        <end position="59"/>
    </location>
</feature>
<dbReference type="EMBL" id="UINC01137664">
    <property type="protein sequence ID" value="SVD23142.1"/>
    <property type="molecule type" value="Genomic_DNA"/>
</dbReference>
<evidence type="ECO:0000256" key="1">
    <source>
        <dbReference type="SAM" id="MobiDB-lite"/>
    </source>
</evidence>
<name>A0A382TN00_9ZZZZ</name>
<feature type="compositionally biased region" description="Basic residues" evidence="1">
    <location>
        <begin position="39"/>
        <end position="49"/>
    </location>
</feature>
<feature type="compositionally biased region" description="Gly residues" evidence="1">
    <location>
        <begin position="50"/>
        <end position="59"/>
    </location>
</feature>
<dbReference type="AlphaFoldDB" id="A0A382TN00"/>
<accession>A0A382TN00</accession>
<feature type="non-terminal residue" evidence="2">
    <location>
        <position position="1"/>
    </location>
</feature>
<gene>
    <name evidence="2" type="ORF">METZ01_LOCUS375996</name>
</gene>
<proteinExistence type="predicted"/>
<reference evidence="2" key="1">
    <citation type="submission" date="2018-05" db="EMBL/GenBank/DDBJ databases">
        <authorList>
            <person name="Lanie J.A."/>
            <person name="Ng W.-L."/>
            <person name="Kazmierczak K.M."/>
            <person name="Andrzejewski T.M."/>
            <person name="Davidsen T.M."/>
            <person name="Wayne K.J."/>
            <person name="Tettelin H."/>
            <person name="Glass J.I."/>
            <person name="Rusch D."/>
            <person name="Podicherti R."/>
            <person name="Tsui H.-C.T."/>
            <person name="Winkler M.E."/>
        </authorList>
    </citation>
    <scope>NUCLEOTIDE SEQUENCE</scope>
</reference>
<organism evidence="2">
    <name type="scientific">marine metagenome</name>
    <dbReference type="NCBI Taxonomy" id="408172"/>
    <lineage>
        <taxon>unclassified sequences</taxon>
        <taxon>metagenomes</taxon>
        <taxon>ecological metagenomes</taxon>
    </lineage>
</organism>
<evidence type="ECO:0000313" key="2">
    <source>
        <dbReference type="EMBL" id="SVD23142.1"/>
    </source>
</evidence>
<sequence>LRGYAQGHDHIQRGWVRRLLHRRSRSPDLPGHRVGPPRPRLRQRLHPGHGRGGYEASGV</sequence>